<reference evidence="2 3" key="1">
    <citation type="submission" date="2018-05" db="EMBL/GenBank/DDBJ databases">
        <title>Genome sequencing and assembly of the regulated plant pathogen Lachnellula willkommii and related sister species for the development of diagnostic species identification markers.</title>
        <authorList>
            <person name="Giroux E."/>
            <person name="Bilodeau G."/>
        </authorList>
    </citation>
    <scope>NUCLEOTIDE SEQUENCE [LARGE SCALE GENOMIC DNA]</scope>
    <source>
        <strain evidence="2 3">CBS 268.59</strain>
    </source>
</reference>
<protein>
    <submittedName>
        <fullName evidence="2">Uncharacterized protein</fullName>
    </submittedName>
</protein>
<evidence type="ECO:0000256" key="1">
    <source>
        <dbReference type="SAM" id="MobiDB-lite"/>
    </source>
</evidence>
<dbReference type="Proteomes" id="UP000469558">
    <property type="component" value="Unassembled WGS sequence"/>
</dbReference>
<organism evidence="2 3">
    <name type="scientific">Lachnellula suecica</name>
    <dbReference type="NCBI Taxonomy" id="602035"/>
    <lineage>
        <taxon>Eukaryota</taxon>
        <taxon>Fungi</taxon>
        <taxon>Dikarya</taxon>
        <taxon>Ascomycota</taxon>
        <taxon>Pezizomycotina</taxon>
        <taxon>Leotiomycetes</taxon>
        <taxon>Helotiales</taxon>
        <taxon>Lachnaceae</taxon>
        <taxon>Lachnellula</taxon>
    </lineage>
</organism>
<evidence type="ECO:0000313" key="3">
    <source>
        <dbReference type="Proteomes" id="UP000469558"/>
    </source>
</evidence>
<name>A0A8T9BVQ0_9HELO</name>
<proteinExistence type="predicted"/>
<keyword evidence="3" id="KW-1185">Reference proteome</keyword>
<dbReference type="OrthoDB" id="5409186at2759"/>
<feature type="region of interest" description="Disordered" evidence="1">
    <location>
        <begin position="170"/>
        <end position="216"/>
    </location>
</feature>
<evidence type="ECO:0000313" key="2">
    <source>
        <dbReference type="EMBL" id="TVY59643.1"/>
    </source>
</evidence>
<feature type="compositionally biased region" description="Low complexity" evidence="1">
    <location>
        <begin position="187"/>
        <end position="197"/>
    </location>
</feature>
<comment type="caution">
    <text evidence="2">The sequence shown here is derived from an EMBL/GenBank/DDBJ whole genome shotgun (WGS) entry which is preliminary data.</text>
</comment>
<dbReference type="AlphaFoldDB" id="A0A8T9BVQ0"/>
<dbReference type="EMBL" id="QGMK01002264">
    <property type="protein sequence ID" value="TVY59643.1"/>
    <property type="molecule type" value="Genomic_DNA"/>
</dbReference>
<gene>
    <name evidence="2" type="ORF">LSUE1_G008202</name>
</gene>
<accession>A0A8T9BVQ0</accession>
<feature type="non-terminal residue" evidence="2">
    <location>
        <position position="216"/>
    </location>
</feature>
<feature type="compositionally biased region" description="Gly residues" evidence="1">
    <location>
        <begin position="206"/>
        <end position="216"/>
    </location>
</feature>
<sequence length="216" mass="21241">MKLSSASLALGGLAAANATNSTFHDQLAPRSLKRAYLTCEQTYGGGSTTCGDPSTSHFCYDPTIGDTCCLLDDGYCKIGDFCAPVTGYCCHDTEDPATCATRLGFALPSSSSSAAASSSASIPTSSSSTPPSPSTSTIAIAILSAPVVVSSAAPSDLPSATEIATSAAATTASGMTPEFTAPLNQTAGNSSAGANSSVPTNEFTGAGDGRGVAVGV</sequence>